<evidence type="ECO:0000313" key="2">
    <source>
        <dbReference type="Proteomes" id="UP001458880"/>
    </source>
</evidence>
<sequence length="114" mass="12795">MNSENNSVVLKLTGADNWQVWKFQTTIILKGRGLFGIVEGTEVKPTTGDTEIAKWVKEDGKAQELIVTRMDQGPLTHILSCETSKEMWIKLKTIYDKESVIPKKHARPIGSIVV</sequence>
<proteinExistence type="predicted"/>
<dbReference type="Pfam" id="PF14223">
    <property type="entry name" value="Retrotran_gag_2"/>
    <property type="match status" value="1"/>
</dbReference>
<evidence type="ECO:0000313" key="1">
    <source>
        <dbReference type="EMBL" id="KAK9723458.1"/>
    </source>
</evidence>
<dbReference type="Proteomes" id="UP001458880">
    <property type="component" value="Unassembled WGS sequence"/>
</dbReference>
<keyword evidence="2" id="KW-1185">Reference proteome</keyword>
<name>A0AAW1KSW7_POPJA</name>
<accession>A0AAW1KSW7</accession>
<dbReference type="AlphaFoldDB" id="A0AAW1KSW7"/>
<organism evidence="1 2">
    <name type="scientific">Popillia japonica</name>
    <name type="common">Japanese beetle</name>
    <dbReference type="NCBI Taxonomy" id="7064"/>
    <lineage>
        <taxon>Eukaryota</taxon>
        <taxon>Metazoa</taxon>
        <taxon>Ecdysozoa</taxon>
        <taxon>Arthropoda</taxon>
        <taxon>Hexapoda</taxon>
        <taxon>Insecta</taxon>
        <taxon>Pterygota</taxon>
        <taxon>Neoptera</taxon>
        <taxon>Endopterygota</taxon>
        <taxon>Coleoptera</taxon>
        <taxon>Polyphaga</taxon>
        <taxon>Scarabaeiformia</taxon>
        <taxon>Scarabaeidae</taxon>
        <taxon>Rutelinae</taxon>
        <taxon>Popillia</taxon>
    </lineage>
</organism>
<gene>
    <name evidence="1" type="ORF">QE152_g19242</name>
</gene>
<reference evidence="1 2" key="1">
    <citation type="journal article" date="2024" name="BMC Genomics">
        <title>De novo assembly and annotation of Popillia japonica's genome with initial clues to its potential as an invasive pest.</title>
        <authorList>
            <person name="Cucini C."/>
            <person name="Boschi S."/>
            <person name="Funari R."/>
            <person name="Cardaioli E."/>
            <person name="Iannotti N."/>
            <person name="Marturano G."/>
            <person name="Paoli F."/>
            <person name="Bruttini M."/>
            <person name="Carapelli A."/>
            <person name="Frati F."/>
            <person name="Nardi F."/>
        </authorList>
    </citation>
    <scope>NUCLEOTIDE SEQUENCE [LARGE SCALE GENOMIC DNA]</scope>
    <source>
        <strain evidence="1">DMR45628</strain>
    </source>
</reference>
<comment type="caution">
    <text evidence="1">The sequence shown here is derived from an EMBL/GenBank/DDBJ whole genome shotgun (WGS) entry which is preliminary data.</text>
</comment>
<evidence type="ECO:0008006" key="3">
    <source>
        <dbReference type="Google" id="ProtNLM"/>
    </source>
</evidence>
<dbReference type="EMBL" id="JASPKY010000180">
    <property type="protein sequence ID" value="KAK9723458.1"/>
    <property type="molecule type" value="Genomic_DNA"/>
</dbReference>
<protein>
    <recommendedName>
        <fullName evidence="3">Retrotransposon Copia-like N-terminal domain-containing protein</fullName>
    </recommendedName>
</protein>